<keyword evidence="8" id="KW-1185">Reference proteome</keyword>
<sequence>MHHLILVIGIVLLPKAYTLRCYDCGVEVAEACTDKIIECPEQGQQCGVLGILSYAGSIKIVEINMKSCFFGEQCMEGSANFGTARIRVSSRCCSSDLCNKEPISAAPSTSKPNGKKCLTCLGTTCSVTVDCVGSEDYCISTQVKIGNGTADIKGCASKQICSNYEQLGGIIGEHTSCCQGNLCNSNSGTGAIPLLVLLAPLLSPLLASFLFS</sequence>
<dbReference type="PANTHER" id="PTHR20914">
    <property type="entry name" value="LY6/PLAUR DOMAIN-CONTAINING PROTEIN 8"/>
    <property type="match status" value="1"/>
</dbReference>
<reference evidence="7" key="1">
    <citation type="submission" date="2023-08" db="EMBL/GenBank/DDBJ databases">
        <authorList>
            <person name="Alioto T."/>
            <person name="Alioto T."/>
            <person name="Gomez Garrido J."/>
        </authorList>
    </citation>
    <scope>NUCLEOTIDE SEQUENCE</scope>
</reference>
<dbReference type="Gene3D" id="2.10.60.10">
    <property type="entry name" value="CD59"/>
    <property type="match status" value="2"/>
</dbReference>
<dbReference type="PANTHER" id="PTHR20914:SF26">
    <property type="entry name" value="PHOSPHOLIPASE A2 INHIBITOR CNF-LIKE"/>
    <property type="match status" value="1"/>
</dbReference>
<evidence type="ECO:0000313" key="7">
    <source>
        <dbReference type="EMBL" id="CAJ1061622.1"/>
    </source>
</evidence>
<dbReference type="InterPro" id="IPR045860">
    <property type="entry name" value="Snake_toxin-like_sf"/>
</dbReference>
<evidence type="ECO:0000256" key="1">
    <source>
        <dbReference type="ARBA" id="ARBA00004613"/>
    </source>
</evidence>
<dbReference type="Proteomes" id="UP001178508">
    <property type="component" value="Chromosome 8"/>
</dbReference>
<dbReference type="SMART" id="SM00134">
    <property type="entry name" value="LU"/>
    <property type="match status" value="2"/>
</dbReference>
<keyword evidence="2" id="KW-0964">Secreted</keyword>
<dbReference type="InterPro" id="IPR050918">
    <property type="entry name" value="CNF-like_PLA2_Inhibitor"/>
</dbReference>
<protein>
    <submittedName>
        <fullName evidence="7">Urokinase plasminogen activator surface receptor-like isoform X1</fullName>
    </submittedName>
</protein>
<evidence type="ECO:0000313" key="8">
    <source>
        <dbReference type="Proteomes" id="UP001178508"/>
    </source>
</evidence>
<keyword evidence="4" id="KW-0812">Transmembrane</keyword>
<name>A0AAV1FMT6_XYRNO</name>
<keyword evidence="4" id="KW-0472">Membrane</keyword>
<feature type="domain" description="UPAR/Ly6" evidence="6">
    <location>
        <begin position="116"/>
        <end position="197"/>
    </location>
</feature>
<dbReference type="Pfam" id="PF00021">
    <property type="entry name" value="UPAR_LY6"/>
    <property type="match status" value="2"/>
</dbReference>
<keyword evidence="7" id="KW-0675">Receptor</keyword>
<dbReference type="InterPro" id="IPR018363">
    <property type="entry name" value="CD59_antigen_CS"/>
</dbReference>
<feature type="domain" description="UPAR/Ly6" evidence="6">
    <location>
        <begin position="19"/>
        <end position="112"/>
    </location>
</feature>
<keyword evidence="4" id="KW-1133">Transmembrane helix</keyword>
<dbReference type="SUPFAM" id="SSF57302">
    <property type="entry name" value="Snake toxin-like"/>
    <property type="match status" value="2"/>
</dbReference>
<evidence type="ECO:0000256" key="2">
    <source>
        <dbReference type="ARBA" id="ARBA00022525"/>
    </source>
</evidence>
<dbReference type="AlphaFoldDB" id="A0AAV1FMT6"/>
<evidence type="ECO:0000256" key="3">
    <source>
        <dbReference type="ARBA" id="ARBA00022729"/>
    </source>
</evidence>
<feature type="chain" id="PRO_5043729382" evidence="5">
    <location>
        <begin position="19"/>
        <end position="212"/>
    </location>
</feature>
<evidence type="ECO:0000259" key="6">
    <source>
        <dbReference type="SMART" id="SM00134"/>
    </source>
</evidence>
<feature type="transmembrane region" description="Helical" evidence="4">
    <location>
        <begin position="191"/>
        <end position="211"/>
    </location>
</feature>
<comment type="subcellular location">
    <subcellularLocation>
        <location evidence="1">Secreted</location>
    </subcellularLocation>
</comment>
<gene>
    <name evidence="7" type="ORF">XNOV1_A033923</name>
</gene>
<dbReference type="PROSITE" id="PS00983">
    <property type="entry name" value="LY6_UPAR"/>
    <property type="match status" value="1"/>
</dbReference>
<dbReference type="EMBL" id="OY660871">
    <property type="protein sequence ID" value="CAJ1061622.1"/>
    <property type="molecule type" value="Genomic_DNA"/>
</dbReference>
<dbReference type="InterPro" id="IPR016054">
    <property type="entry name" value="LY6_UPA_recep-like"/>
</dbReference>
<organism evidence="7 8">
    <name type="scientific">Xyrichtys novacula</name>
    <name type="common">Pearly razorfish</name>
    <name type="synonym">Hemipteronotus novacula</name>
    <dbReference type="NCBI Taxonomy" id="13765"/>
    <lineage>
        <taxon>Eukaryota</taxon>
        <taxon>Metazoa</taxon>
        <taxon>Chordata</taxon>
        <taxon>Craniata</taxon>
        <taxon>Vertebrata</taxon>
        <taxon>Euteleostomi</taxon>
        <taxon>Actinopterygii</taxon>
        <taxon>Neopterygii</taxon>
        <taxon>Teleostei</taxon>
        <taxon>Neoteleostei</taxon>
        <taxon>Acanthomorphata</taxon>
        <taxon>Eupercaria</taxon>
        <taxon>Labriformes</taxon>
        <taxon>Labridae</taxon>
        <taxon>Xyrichtys</taxon>
    </lineage>
</organism>
<feature type="signal peptide" evidence="5">
    <location>
        <begin position="1"/>
        <end position="18"/>
    </location>
</feature>
<dbReference type="GO" id="GO:0005576">
    <property type="term" value="C:extracellular region"/>
    <property type="evidence" value="ECO:0007669"/>
    <property type="project" value="UniProtKB-SubCell"/>
</dbReference>
<keyword evidence="3 5" id="KW-0732">Signal</keyword>
<proteinExistence type="predicted"/>
<evidence type="ECO:0000256" key="4">
    <source>
        <dbReference type="SAM" id="Phobius"/>
    </source>
</evidence>
<accession>A0AAV1FMT6</accession>
<evidence type="ECO:0000256" key="5">
    <source>
        <dbReference type="SAM" id="SignalP"/>
    </source>
</evidence>